<dbReference type="PROSITE" id="PS00138">
    <property type="entry name" value="SUBTILASE_SER"/>
    <property type="match status" value="1"/>
</dbReference>
<dbReference type="InterPro" id="IPR036852">
    <property type="entry name" value="Peptidase_S8/S53_dom_sf"/>
</dbReference>
<accession>A0A0M9VJK8</accession>
<dbReference type="OrthoDB" id="9792152at2"/>
<feature type="chain" id="PRO_5005839167" description="Peptidase S8" evidence="6">
    <location>
        <begin position="22"/>
        <end position="632"/>
    </location>
</feature>
<evidence type="ECO:0000256" key="5">
    <source>
        <dbReference type="PROSITE-ProRule" id="PRU01240"/>
    </source>
</evidence>
<dbReference type="PROSITE" id="PS51892">
    <property type="entry name" value="SUBTILASE"/>
    <property type="match status" value="1"/>
</dbReference>
<dbReference type="STRING" id="1202724.AM493_18805"/>
<dbReference type="InterPro" id="IPR000209">
    <property type="entry name" value="Peptidase_S8/S53_dom"/>
</dbReference>
<dbReference type="InterPro" id="IPR026444">
    <property type="entry name" value="Secre_tail"/>
</dbReference>
<dbReference type="RefSeq" id="WP_054409596.1">
    <property type="nucleotide sequence ID" value="NZ_FOYA01000002.1"/>
</dbReference>
<evidence type="ECO:0000256" key="6">
    <source>
        <dbReference type="SAM" id="SignalP"/>
    </source>
</evidence>
<dbReference type="InterPro" id="IPR051048">
    <property type="entry name" value="Peptidase_S8/S53_subtilisin"/>
</dbReference>
<dbReference type="GO" id="GO:0006508">
    <property type="term" value="P:proteolysis"/>
    <property type="evidence" value="ECO:0007669"/>
    <property type="project" value="UniProtKB-KW"/>
</dbReference>
<evidence type="ECO:0008006" key="11">
    <source>
        <dbReference type="Google" id="ProtNLM"/>
    </source>
</evidence>
<dbReference type="EMBL" id="LIYD01000005">
    <property type="protein sequence ID" value="KOS07879.1"/>
    <property type="molecule type" value="Genomic_DNA"/>
</dbReference>
<dbReference type="Pfam" id="PF18962">
    <property type="entry name" value="Por_Secre_tail"/>
    <property type="match status" value="1"/>
</dbReference>
<evidence type="ECO:0000256" key="4">
    <source>
        <dbReference type="ARBA" id="ARBA00022825"/>
    </source>
</evidence>
<name>A0A0M9VJK8_9FLAO</name>
<dbReference type="Pfam" id="PF00082">
    <property type="entry name" value="Peptidase_S8"/>
    <property type="match status" value="1"/>
</dbReference>
<dbReference type="NCBIfam" id="TIGR04183">
    <property type="entry name" value="Por_Secre_tail"/>
    <property type="match status" value="1"/>
</dbReference>
<keyword evidence="10" id="KW-1185">Reference proteome</keyword>
<organism evidence="9 10">
    <name type="scientific">Flavobacterium akiainvivens</name>
    <dbReference type="NCBI Taxonomy" id="1202724"/>
    <lineage>
        <taxon>Bacteria</taxon>
        <taxon>Pseudomonadati</taxon>
        <taxon>Bacteroidota</taxon>
        <taxon>Flavobacteriia</taxon>
        <taxon>Flavobacteriales</taxon>
        <taxon>Flavobacteriaceae</taxon>
        <taxon>Flavobacterium</taxon>
    </lineage>
</organism>
<keyword evidence="3 5" id="KW-0378">Hydrolase</keyword>
<feature type="domain" description="Peptidase S8/S53" evidence="7">
    <location>
        <begin position="153"/>
        <end position="391"/>
    </location>
</feature>
<feature type="domain" description="Secretion system C-terminal sorting" evidence="8">
    <location>
        <begin position="558"/>
        <end position="631"/>
    </location>
</feature>
<dbReference type="SUPFAM" id="SSF52743">
    <property type="entry name" value="Subtilisin-like"/>
    <property type="match status" value="1"/>
</dbReference>
<keyword evidence="1 5" id="KW-0645">Protease</keyword>
<dbReference type="AlphaFoldDB" id="A0A0M9VJK8"/>
<proteinExistence type="inferred from homology"/>
<feature type="active site" description="Charge relay system" evidence="5">
    <location>
        <position position="158"/>
    </location>
</feature>
<evidence type="ECO:0000256" key="2">
    <source>
        <dbReference type="ARBA" id="ARBA00022729"/>
    </source>
</evidence>
<dbReference type="Proteomes" id="UP000037755">
    <property type="component" value="Unassembled WGS sequence"/>
</dbReference>
<sequence>MKKNTLSVLLLMAGMSFGVSAYAQKTEEQKAKIRKGTDVKRLLELSAEYTAKYEAKRAEALKQAKIYNWPEKISDDKGVSLLVDVVDGNPLYLTTDNVGSALTSRTNSLQPGGDLGLNLTGSIMVVGMWDGDYPRATHDDFVGRLAVNDGTPVPNHYHPTHVLGTMIGAGVSTPGAKGMATDAFALVYSYDNDYAEMAQQAAVEALLLSNHSYGYNFDLIPASWRGEYREEAMQVDEVTFGAKYYTPCFSAGNDNSNSSNYDILTDRTMAKNAIVVGAVNQVSSYTGPSSVTLAGFSSFGPTNDNRIKPDIVTKGSNVLSSWNTSDTASSSISGTSMSCPGVTGSLLLVQEHFYNQNDGNFMKSATLRGLVAHAADECGSADGPDARFGWGLLNTKRMAQIISGAGDTSVIQELTLLPGEEFTFSVLAAGNEPLIATLAWTDPAKFVGANQGLGNTKALINDLDIRVTRNDNTYMPWRLGSSPTAAAVKGDNTVDNIEKVEIASPDVEWYTVTVSHKGTTLQNPGTGAVPSQEFSVIVSGITDNIGNAAEYRADLFNVWPNPATDVINVSVTDVSLQDNASLSVYDIQGRQVRNAALTTNESSVDVKGLSSGVYFVKIVNGTQQQVKKVAIK</sequence>
<dbReference type="SUPFAM" id="SSF49785">
    <property type="entry name" value="Galactose-binding domain-like"/>
    <property type="match status" value="1"/>
</dbReference>
<comment type="caution">
    <text evidence="9">The sequence shown here is derived from an EMBL/GenBank/DDBJ whole genome shotgun (WGS) entry which is preliminary data.</text>
</comment>
<dbReference type="Gene3D" id="2.60.120.380">
    <property type="match status" value="1"/>
</dbReference>
<feature type="active site" description="Charge relay system" evidence="5">
    <location>
        <position position="130"/>
    </location>
</feature>
<keyword evidence="2 6" id="KW-0732">Signal</keyword>
<dbReference type="Gene3D" id="3.40.50.200">
    <property type="entry name" value="Peptidase S8/S53 domain"/>
    <property type="match status" value="1"/>
</dbReference>
<dbReference type="GO" id="GO:0004252">
    <property type="term" value="F:serine-type endopeptidase activity"/>
    <property type="evidence" value="ECO:0007669"/>
    <property type="project" value="UniProtKB-UniRule"/>
</dbReference>
<reference evidence="9 10" key="1">
    <citation type="submission" date="2015-08" db="EMBL/GenBank/DDBJ databases">
        <title>Whole genome sequence of Flavobacterium akiainvivens IK-1T, from decaying Wikstroemia oahuensis, an endemic Hawaiian shrub.</title>
        <authorList>
            <person name="Wan X."/>
            <person name="Hou S."/>
            <person name="Saito J."/>
            <person name="Donachie S."/>
        </authorList>
    </citation>
    <scope>NUCLEOTIDE SEQUENCE [LARGE SCALE GENOMIC DNA]</scope>
    <source>
        <strain evidence="9 10">IK-1</strain>
    </source>
</reference>
<gene>
    <name evidence="9" type="ORF">AM493_18805</name>
</gene>
<feature type="signal peptide" evidence="6">
    <location>
        <begin position="1"/>
        <end position="21"/>
    </location>
</feature>
<protein>
    <recommendedName>
        <fullName evidence="11">Peptidase S8</fullName>
    </recommendedName>
</protein>
<dbReference type="InterPro" id="IPR008979">
    <property type="entry name" value="Galactose-bd-like_sf"/>
</dbReference>
<evidence type="ECO:0000256" key="3">
    <source>
        <dbReference type="ARBA" id="ARBA00022801"/>
    </source>
</evidence>
<dbReference type="PANTHER" id="PTHR43399:SF5">
    <property type="entry name" value="PEPTIDASE S8 FAMILY WITH PROTEASE-ASSOCIATED DOMAIN"/>
    <property type="match status" value="1"/>
</dbReference>
<evidence type="ECO:0000259" key="7">
    <source>
        <dbReference type="Pfam" id="PF00082"/>
    </source>
</evidence>
<dbReference type="InterPro" id="IPR023828">
    <property type="entry name" value="Peptidase_S8_Ser-AS"/>
</dbReference>
<evidence type="ECO:0000313" key="10">
    <source>
        <dbReference type="Proteomes" id="UP000037755"/>
    </source>
</evidence>
<dbReference type="PANTHER" id="PTHR43399">
    <property type="entry name" value="SUBTILISIN-RELATED"/>
    <property type="match status" value="1"/>
</dbReference>
<comment type="similarity">
    <text evidence="5">Belongs to the peptidase S8 family.</text>
</comment>
<keyword evidence="4 5" id="KW-0720">Serine protease</keyword>
<evidence type="ECO:0000259" key="8">
    <source>
        <dbReference type="Pfam" id="PF18962"/>
    </source>
</evidence>
<feature type="active site" description="Charge relay system" evidence="5">
    <location>
        <position position="336"/>
    </location>
</feature>
<evidence type="ECO:0000313" key="9">
    <source>
        <dbReference type="EMBL" id="KOS07879.1"/>
    </source>
</evidence>
<dbReference type="PATRIC" id="fig|1202724.3.peg.3904"/>
<evidence type="ECO:0000256" key="1">
    <source>
        <dbReference type="ARBA" id="ARBA00022670"/>
    </source>
</evidence>